<gene>
    <name evidence="1" type="ORF">g.3589</name>
</gene>
<name>A0A1B6DZD9_9HEMI</name>
<dbReference type="PANTHER" id="PTHR47163">
    <property type="entry name" value="DDE_TNP_IS1595 DOMAIN-CONTAINING PROTEIN"/>
    <property type="match status" value="1"/>
</dbReference>
<dbReference type="PANTHER" id="PTHR47163:SF2">
    <property type="entry name" value="SI:DKEY-17M8.2"/>
    <property type="match status" value="1"/>
</dbReference>
<dbReference type="AlphaFoldDB" id="A0A1B6DZD9"/>
<evidence type="ECO:0008006" key="2">
    <source>
        <dbReference type="Google" id="ProtNLM"/>
    </source>
</evidence>
<evidence type="ECO:0000313" key="1">
    <source>
        <dbReference type="EMBL" id="JAS31030.1"/>
    </source>
</evidence>
<reference evidence="1" key="1">
    <citation type="submission" date="2015-12" db="EMBL/GenBank/DDBJ databases">
        <title>De novo transcriptome assembly of four potential Pierce s Disease insect vectors from Arizona vineyards.</title>
        <authorList>
            <person name="Tassone E.E."/>
        </authorList>
    </citation>
    <scope>NUCLEOTIDE SEQUENCE</scope>
</reference>
<dbReference type="EMBL" id="GEDC01006268">
    <property type="protein sequence ID" value="JAS31030.1"/>
    <property type="molecule type" value="Transcribed_RNA"/>
</dbReference>
<proteinExistence type="predicted"/>
<organism evidence="1">
    <name type="scientific">Clastoptera arizonana</name>
    <name type="common">Arizona spittle bug</name>
    <dbReference type="NCBI Taxonomy" id="38151"/>
    <lineage>
        <taxon>Eukaryota</taxon>
        <taxon>Metazoa</taxon>
        <taxon>Ecdysozoa</taxon>
        <taxon>Arthropoda</taxon>
        <taxon>Hexapoda</taxon>
        <taxon>Insecta</taxon>
        <taxon>Pterygota</taxon>
        <taxon>Neoptera</taxon>
        <taxon>Paraneoptera</taxon>
        <taxon>Hemiptera</taxon>
        <taxon>Auchenorrhyncha</taxon>
        <taxon>Cercopoidea</taxon>
        <taxon>Clastopteridae</taxon>
        <taxon>Clastoptera</taxon>
    </lineage>
</organism>
<protein>
    <recommendedName>
        <fullName evidence="2">ISXO2-like transposase domain-containing protein</fullName>
    </recommendedName>
</protein>
<sequence>MLKVKDENSIRPFTLRNVYAKINRPRLEVIKWLQELGLLAKSCNCSSLNCDSVVLAPSNCNDGYVWVCSNKKHNFKKSIRKGTWFEGTRLAMEEVIIILYFWIHEFSQVQVRQELHITESILTYYSYCREVAVDVMINNSIKIGGKNQVVEIFVSKFSRRKTSAGRKKSEDQWVYCGVELGKSLGRCFMLPVDIHYTSTFISVIKNFVLSESTVYCECLNIYKNFDDQGLKDLCADHSVTLTDNLNKCIVKGNKVQGLWNLLKPNLPNYNRQQDNAMFTGYLGEYLYRKRIRDCSDKFLQFLNDIAHLYTSST</sequence>
<dbReference type="InterPro" id="IPR053164">
    <property type="entry name" value="IS1016-like_transposase"/>
</dbReference>
<accession>A0A1B6DZD9</accession>